<accession>A0A8H2QS64</accession>
<dbReference type="Gene3D" id="3.40.50.2300">
    <property type="match status" value="1"/>
</dbReference>
<sequence length="198" mass="23137">MKIILLDDHKLFGASLKMLLEEQEDDILCDYVSTTCEFLNRIQKDTYDIYLIDINLKDEKTGLDLIKDLMDADPKQKIIVLTSYDLDHYKDMAFKLGVRDFINKSVEIEELLERIKNVYRGNHKKIGKYIADPLTQREIEVLKELIKGQNKKDIARKLFISERTLYNHIANIYGKLSVNNIVEAYNKAMELGYIDPVM</sequence>
<feature type="modified residue" description="4-aspartylphosphate" evidence="5">
    <location>
        <position position="53"/>
    </location>
</feature>
<dbReference type="GO" id="GO:0003677">
    <property type="term" value="F:DNA binding"/>
    <property type="evidence" value="ECO:0007669"/>
    <property type="project" value="UniProtKB-KW"/>
</dbReference>
<dbReference type="SUPFAM" id="SSF52172">
    <property type="entry name" value="CheY-like"/>
    <property type="match status" value="1"/>
</dbReference>
<dbReference type="InterPro" id="IPR016032">
    <property type="entry name" value="Sig_transdc_resp-reg_C-effctor"/>
</dbReference>
<evidence type="ECO:0000259" key="7">
    <source>
        <dbReference type="PROSITE" id="PS50110"/>
    </source>
</evidence>
<evidence type="ECO:0000313" key="9">
    <source>
        <dbReference type="Proteomes" id="UP000377798"/>
    </source>
</evidence>
<feature type="domain" description="Response regulatory" evidence="7">
    <location>
        <begin position="2"/>
        <end position="119"/>
    </location>
</feature>
<dbReference type="SMART" id="SM00421">
    <property type="entry name" value="HTH_LUXR"/>
    <property type="match status" value="1"/>
</dbReference>
<name>A0A8H2QS64_9FIRM</name>
<dbReference type="InterPro" id="IPR001789">
    <property type="entry name" value="Sig_transdc_resp-reg_receiver"/>
</dbReference>
<dbReference type="InterPro" id="IPR000792">
    <property type="entry name" value="Tscrpt_reg_LuxR_C"/>
</dbReference>
<dbReference type="PANTHER" id="PTHR43214">
    <property type="entry name" value="TWO-COMPONENT RESPONSE REGULATOR"/>
    <property type="match status" value="1"/>
</dbReference>
<dbReference type="EMBL" id="CAACYI010000001">
    <property type="protein sequence ID" value="VFB16556.1"/>
    <property type="molecule type" value="Genomic_DNA"/>
</dbReference>
<dbReference type="Pfam" id="PF00196">
    <property type="entry name" value="GerE"/>
    <property type="match status" value="1"/>
</dbReference>
<dbReference type="AlphaFoldDB" id="A0A8H2QS64"/>
<organism evidence="8 9">
    <name type="scientific">Urinicoccus massiliensis</name>
    <dbReference type="NCBI Taxonomy" id="1723382"/>
    <lineage>
        <taxon>Bacteria</taxon>
        <taxon>Bacillati</taxon>
        <taxon>Bacillota</taxon>
        <taxon>Tissierellia</taxon>
        <taxon>Tissierellales</taxon>
        <taxon>Peptoniphilaceae</taxon>
        <taxon>Urinicoccus</taxon>
    </lineage>
</organism>
<keyword evidence="2" id="KW-0805">Transcription regulation</keyword>
<dbReference type="GO" id="GO:0000160">
    <property type="term" value="P:phosphorelay signal transduction system"/>
    <property type="evidence" value="ECO:0007669"/>
    <property type="project" value="InterPro"/>
</dbReference>
<keyword evidence="9" id="KW-1185">Reference proteome</keyword>
<dbReference type="PROSITE" id="PS50043">
    <property type="entry name" value="HTH_LUXR_2"/>
    <property type="match status" value="1"/>
</dbReference>
<dbReference type="PROSITE" id="PS50110">
    <property type="entry name" value="RESPONSE_REGULATORY"/>
    <property type="match status" value="1"/>
</dbReference>
<dbReference type="GO" id="GO:0006355">
    <property type="term" value="P:regulation of DNA-templated transcription"/>
    <property type="evidence" value="ECO:0007669"/>
    <property type="project" value="InterPro"/>
</dbReference>
<proteinExistence type="predicted"/>
<dbReference type="CDD" id="cd17535">
    <property type="entry name" value="REC_NarL-like"/>
    <property type="match status" value="1"/>
</dbReference>
<evidence type="ECO:0000256" key="4">
    <source>
        <dbReference type="ARBA" id="ARBA00023163"/>
    </source>
</evidence>
<evidence type="ECO:0000313" key="8">
    <source>
        <dbReference type="EMBL" id="VFB16556.1"/>
    </source>
</evidence>
<dbReference type="InterPro" id="IPR036388">
    <property type="entry name" value="WH-like_DNA-bd_sf"/>
</dbReference>
<keyword evidence="3" id="KW-0238">DNA-binding</keyword>
<comment type="caution">
    <text evidence="8">The sequence shown here is derived from an EMBL/GenBank/DDBJ whole genome shotgun (WGS) entry which is preliminary data.</text>
</comment>
<keyword evidence="1 5" id="KW-0597">Phosphoprotein</keyword>
<dbReference type="InterPro" id="IPR011006">
    <property type="entry name" value="CheY-like_superfamily"/>
</dbReference>
<dbReference type="SMART" id="SM00448">
    <property type="entry name" value="REC"/>
    <property type="match status" value="1"/>
</dbReference>
<evidence type="ECO:0000256" key="1">
    <source>
        <dbReference type="ARBA" id="ARBA00022553"/>
    </source>
</evidence>
<dbReference type="PRINTS" id="PR00038">
    <property type="entry name" value="HTHLUXR"/>
</dbReference>
<protein>
    <submittedName>
        <fullName evidence="8">Nitrogen regulation protein C</fullName>
    </submittedName>
</protein>
<dbReference type="RefSeq" id="WP_131749196.1">
    <property type="nucleotide sequence ID" value="NZ_CAACYI010000001.1"/>
</dbReference>
<gene>
    <name evidence="8" type="primary">nreC</name>
    <name evidence="8" type="ORF">NCTC13150_01106</name>
</gene>
<dbReference type="PANTHER" id="PTHR43214:SF44">
    <property type="entry name" value="TWO-COMPONENT RESPONSE REGULATOR"/>
    <property type="match status" value="1"/>
</dbReference>
<evidence type="ECO:0000256" key="2">
    <source>
        <dbReference type="ARBA" id="ARBA00023015"/>
    </source>
</evidence>
<evidence type="ECO:0000259" key="6">
    <source>
        <dbReference type="PROSITE" id="PS50043"/>
    </source>
</evidence>
<dbReference type="SUPFAM" id="SSF46894">
    <property type="entry name" value="C-terminal effector domain of the bipartite response regulators"/>
    <property type="match status" value="1"/>
</dbReference>
<dbReference type="Gene3D" id="1.10.10.10">
    <property type="entry name" value="Winged helix-like DNA-binding domain superfamily/Winged helix DNA-binding domain"/>
    <property type="match status" value="1"/>
</dbReference>
<evidence type="ECO:0000256" key="3">
    <source>
        <dbReference type="ARBA" id="ARBA00023125"/>
    </source>
</evidence>
<dbReference type="CDD" id="cd06170">
    <property type="entry name" value="LuxR_C_like"/>
    <property type="match status" value="1"/>
</dbReference>
<dbReference type="Pfam" id="PF00072">
    <property type="entry name" value="Response_reg"/>
    <property type="match status" value="1"/>
</dbReference>
<dbReference type="InterPro" id="IPR058245">
    <property type="entry name" value="NreC/VraR/RcsB-like_REC"/>
</dbReference>
<evidence type="ECO:0000256" key="5">
    <source>
        <dbReference type="PROSITE-ProRule" id="PRU00169"/>
    </source>
</evidence>
<dbReference type="Proteomes" id="UP000377798">
    <property type="component" value="Unassembled WGS sequence"/>
</dbReference>
<reference evidence="8 9" key="1">
    <citation type="submission" date="2019-02" db="EMBL/GenBank/DDBJ databases">
        <authorList>
            <consortium name="Pathogen Informatics"/>
        </authorList>
    </citation>
    <scope>NUCLEOTIDE SEQUENCE [LARGE SCALE GENOMIC DNA]</scope>
    <source>
        <strain evidence="8 9">3012STDY7089603</strain>
    </source>
</reference>
<dbReference type="InterPro" id="IPR039420">
    <property type="entry name" value="WalR-like"/>
</dbReference>
<keyword evidence="4" id="KW-0804">Transcription</keyword>
<feature type="domain" description="HTH luxR-type" evidence="6">
    <location>
        <begin position="127"/>
        <end position="192"/>
    </location>
</feature>